<evidence type="ECO:0000313" key="4">
    <source>
        <dbReference type="Proteomes" id="UP000231542"/>
    </source>
</evidence>
<gene>
    <name evidence="3" type="ORF">COT24_01750</name>
</gene>
<dbReference type="PROSITE" id="PS00893">
    <property type="entry name" value="NUDIX_BOX"/>
    <property type="match status" value="1"/>
</dbReference>
<name>A0A2H0YWW5_9BACT</name>
<dbReference type="InterPro" id="IPR015797">
    <property type="entry name" value="NUDIX_hydrolase-like_dom_sf"/>
</dbReference>
<proteinExistence type="predicted"/>
<comment type="caution">
    <text evidence="3">The sequence shown here is derived from an EMBL/GenBank/DDBJ whole genome shotgun (WGS) entry which is preliminary data.</text>
</comment>
<dbReference type="Proteomes" id="UP000231542">
    <property type="component" value="Unassembled WGS sequence"/>
</dbReference>
<accession>A0A2H0YWW5</accession>
<protein>
    <recommendedName>
        <fullName evidence="2">Nudix hydrolase domain-containing protein</fullName>
    </recommendedName>
</protein>
<sequence>MTDSQKKYSKIAVKALFRSGDRVLYYKTKKGIRDLPGGHLHFGENILGALKRELNEELDFTFNKEPPLVHAWTYFSSDKKQHHVYIGFLFVLPKPISFVSKEYGDSIKFIWLDKNEIRAQRFPLGMEKALIKAVLYS</sequence>
<feature type="domain" description="Nudix hydrolase" evidence="2">
    <location>
        <begin position="6"/>
        <end position="136"/>
    </location>
</feature>
<keyword evidence="1" id="KW-0378">Hydrolase</keyword>
<dbReference type="Pfam" id="PF00293">
    <property type="entry name" value="NUDIX"/>
    <property type="match status" value="1"/>
</dbReference>
<organism evidence="3 4">
    <name type="scientific">Candidatus Kerfeldbacteria bacterium CG08_land_8_20_14_0_20_40_16</name>
    <dbReference type="NCBI Taxonomy" id="2014244"/>
    <lineage>
        <taxon>Bacteria</taxon>
        <taxon>Candidatus Kerfeldiibacteriota</taxon>
    </lineage>
</organism>
<dbReference type="PROSITE" id="PS51462">
    <property type="entry name" value="NUDIX"/>
    <property type="match status" value="1"/>
</dbReference>
<dbReference type="EMBL" id="PEXU01000020">
    <property type="protein sequence ID" value="PIS42779.1"/>
    <property type="molecule type" value="Genomic_DNA"/>
</dbReference>
<evidence type="ECO:0000313" key="3">
    <source>
        <dbReference type="EMBL" id="PIS42779.1"/>
    </source>
</evidence>
<dbReference type="AlphaFoldDB" id="A0A2H0YWW5"/>
<dbReference type="GO" id="GO:0016787">
    <property type="term" value="F:hydrolase activity"/>
    <property type="evidence" value="ECO:0007669"/>
    <property type="project" value="UniProtKB-KW"/>
</dbReference>
<dbReference type="InterPro" id="IPR020084">
    <property type="entry name" value="NUDIX_hydrolase_CS"/>
</dbReference>
<dbReference type="InterPro" id="IPR000086">
    <property type="entry name" value="NUDIX_hydrolase_dom"/>
</dbReference>
<reference evidence="3 4" key="1">
    <citation type="submission" date="2017-09" db="EMBL/GenBank/DDBJ databases">
        <title>Depth-based differentiation of microbial function through sediment-hosted aquifers and enrichment of novel symbionts in the deep terrestrial subsurface.</title>
        <authorList>
            <person name="Probst A.J."/>
            <person name="Ladd B."/>
            <person name="Jarett J.K."/>
            <person name="Geller-Mcgrath D.E."/>
            <person name="Sieber C.M."/>
            <person name="Emerson J.B."/>
            <person name="Anantharaman K."/>
            <person name="Thomas B.C."/>
            <person name="Malmstrom R."/>
            <person name="Stieglmeier M."/>
            <person name="Klingl A."/>
            <person name="Woyke T."/>
            <person name="Ryan C.M."/>
            <person name="Banfield J.F."/>
        </authorList>
    </citation>
    <scope>NUCLEOTIDE SEQUENCE [LARGE SCALE GENOMIC DNA]</scope>
    <source>
        <strain evidence="3">CG08_land_8_20_14_0_20_40_16</strain>
    </source>
</reference>
<evidence type="ECO:0000259" key="2">
    <source>
        <dbReference type="PROSITE" id="PS51462"/>
    </source>
</evidence>
<evidence type="ECO:0000256" key="1">
    <source>
        <dbReference type="ARBA" id="ARBA00022801"/>
    </source>
</evidence>
<dbReference type="Gene3D" id="3.90.79.10">
    <property type="entry name" value="Nucleoside Triphosphate Pyrophosphohydrolase"/>
    <property type="match status" value="1"/>
</dbReference>
<dbReference type="SUPFAM" id="SSF55811">
    <property type="entry name" value="Nudix"/>
    <property type="match status" value="1"/>
</dbReference>